<dbReference type="STRING" id="393595.ABO_0463"/>
<proteinExistence type="inferred from homology"/>
<dbReference type="Pfam" id="PF07963">
    <property type="entry name" value="N_methyl"/>
    <property type="match status" value="1"/>
</dbReference>
<comment type="similarity">
    <text evidence="9">Belongs to the GSP H family.</text>
</comment>
<dbReference type="Proteomes" id="UP000008871">
    <property type="component" value="Chromosome"/>
</dbReference>
<dbReference type="RefSeq" id="WP_011587749.1">
    <property type="nucleotide sequence ID" value="NC_008260.1"/>
</dbReference>
<keyword evidence="8 11" id="KW-0472">Membrane</keyword>
<feature type="transmembrane region" description="Helical" evidence="11">
    <location>
        <begin position="12"/>
        <end position="36"/>
    </location>
</feature>
<dbReference type="InterPro" id="IPR045584">
    <property type="entry name" value="Pilin-like"/>
</dbReference>
<evidence type="ECO:0000256" key="5">
    <source>
        <dbReference type="ARBA" id="ARBA00022519"/>
    </source>
</evidence>
<dbReference type="Gene3D" id="3.55.40.10">
    <property type="entry name" value="minor pseudopilin epsh domain"/>
    <property type="match status" value="1"/>
</dbReference>
<dbReference type="GO" id="GO:0005886">
    <property type="term" value="C:plasma membrane"/>
    <property type="evidence" value="ECO:0007669"/>
    <property type="project" value="UniProtKB-SubCell"/>
</dbReference>
<keyword evidence="5" id="KW-0997">Cell inner membrane</keyword>
<evidence type="ECO:0000256" key="9">
    <source>
        <dbReference type="ARBA" id="ARBA00025772"/>
    </source>
</evidence>
<evidence type="ECO:0000256" key="4">
    <source>
        <dbReference type="ARBA" id="ARBA00022481"/>
    </source>
</evidence>
<name>Q0VSD7_ALCBS</name>
<dbReference type="InterPro" id="IPR012902">
    <property type="entry name" value="N_methyl_site"/>
</dbReference>
<dbReference type="KEGG" id="abo:ABO_0463"/>
<dbReference type="Pfam" id="PF12019">
    <property type="entry name" value="GspH"/>
    <property type="match status" value="1"/>
</dbReference>
<dbReference type="AlphaFoldDB" id="Q0VSD7"/>
<dbReference type="GO" id="GO:0015627">
    <property type="term" value="C:type II protein secretion system complex"/>
    <property type="evidence" value="ECO:0007669"/>
    <property type="project" value="InterPro"/>
</dbReference>
<evidence type="ECO:0000256" key="6">
    <source>
        <dbReference type="ARBA" id="ARBA00022692"/>
    </source>
</evidence>
<reference evidence="13 14" key="1">
    <citation type="journal article" date="2006" name="Nat. Biotechnol.">
        <title>Genome sequence of the ubiquitous hydrocarbon-degrading marine bacterium Alcanivorax borkumensis.</title>
        <authorList>
            <person name="Schneiker S."/>
            <person name="Martins dos Santos V.A.P."/>
            <person name="Bartels D."/>
            <person name="Bekel T."/>
            <person name="Brecht M."/>
            <person name="Buhrmester J."/>
            <person name="Chernikova T.N."/>
            <person name="Denaro R."/>
            <person name="Ferrer M."/>
            <person name="Gertler C."/>
            <person name="Goesmann A."/>
            <person name="Golyshina O.V."/>
            <person name="Kaminski F."/>
            <person name="Khachane A.N."/>
            <person name="Lang S."/>
            <person name="Linke B."/>
            <person name="McHardy A.C."/>
            <person name="Meyer F."/>
            <person name="Nechitaylo T."/>
            <person name="Puehler A."/>
            <person name="Regenhardt D."/>
            <person name="Rupp O."/>
            <person name="Sabirova J.S."/>
            <person name="Selbitschka W."/>
            <person name="Yakimov M.M."/>
            <person name="Timmis K.N."/>
            <person name="Vorhoelter F.-J."/>
            <person name="Weidner S."/>
            <person name="Kaiser O."/>
            <person name="Golyshin P.N."/>
        </authorList>
    </citation>
    <scope>NUCLEOTIDE SEQUENCE [LARGE SCALE GENOMIC DNA]</scope>
    <source>
        <strain evidence="14">ATCC 700651 / DSM 11573 / NCIMB 13689 / SK2</strain>
    </source>
</reference>
<evidence type="ECO:0000256" key="2">
    <source>
        <dbReference type="ARBA" id="ARBA00021549"/>
    </source>
</evidence>
<evidence type="ECO:0000313" key="13">
    <source>
        <dbReference type="EMBL" id="CAL15911.1"/>
    </source>
</evidence>
<keyword evidence="6 11" id="KW-0812">Transmembrane</keyword>
<comment type="subcellular location">
    <subcellularLocation>
        <location evidence="1">Cell inner membrane</location>
        <topology evidence="1">Single-pass membrane protein</topology>
    </subcellularLocation>
</comment>
<sequence length="162" mass="17241">MKTASKSHAQTGFTIIELMIGIAVAGILLVVAVPAFNDFQKRNALRSTAADFITAINTARIQAINLRVTVTLKPISGSDWGGGWVIDYPASVLTEDDQEFLPTGSSKIISETGLSKIEFRSNGLSNAGEAKFSLCDDRSAEEGRAITVSPFGKVTNEVKSCS</sequence>
<dbReference type="eggNOG" id="COG4970">
    <property type="taxonomic scope" value="Bacteria"/>
</dbReference>
<keyword evidence="3" id="KW-1003">Cell membrane</keyword>
<organism evidence="13 14">
    <name type="scientific">Alcanivorax borkumensis (strain ATCC 700651 / DSM 11573 / NCIMB 13689 / SK2)</name>
    <dbReference type="NCBI Taxonomy" id="393595"/>
    <lineage>
        <taxon>Bacteria</taxon>
        <taxon>Pseudomonadati</taxon>
        <taxon>Pseudomonadota</taxon>
        <taxon>Gammaproteobacteria</taxon>
        <taxon>Oceanospirillales</taxon>
        <taxon>Alcanivoracaceae</taxon>
        <taxon>Alcanivorax</taxon>
    </lineage>
</organism>
<accession>Q0VSD7</accession>
<evidence type="ECO:0000256" key="3">
    <source>
        <dbReference type="ARBA" id="ARBA00022475"/>
    </source>
</evidence>
<protein>
    <recommendedName>
        <fullName evidence="2">Type II secretion system protein H</fullName>
    </recommendedName>
    <alternativeName>
        <fullName evidence="10">General secretion pathway protein H</fullName>
    </alternativeName>
</protein>
<evidence type="ECO:0000256" key="8">
    <source>
        <dbReference type="ARBA" id="ARBA00023136"/>
    </source>
</evidence>
<dbReference type="NCBIfam" id="TIGR02532">
    <property type="entry name" value="IV_pilin_GFxxxE"/>
    <property type="match status" value="1"/>
</dbReference>
<keyword evidence="14" id="KW-1185">Reference proteome</keyword>
<gene>
    <name evidence="13" type="primary">pilN</name>
    <name evidence="13" type="ordered locus">ABO_0463</name>
</gene>
<keyword evidence="4" id="KW-0488">Methylation</keyword>
<dbReference type="OrthoDB" id="6078367at2"/>
<dbReference type="SUPFAM" id="SSF54523">
    <property type="entry name" value="Pili subunits"/>
    <property type="match status" value="1"/>
</dbReference>
<evidence type="ECO:0000256" key="7">
    <source>
        <dbReference type="ARBA" id="ARBA00022989"/>
    </source>
</evidence>
<dbReference type="GO" id="GO:0015628">
    <property type="term" value="P:protein secretion by the type II secretion system"/>
    <property type="evidence" value="ECO:0007669"/>
    <property type="project" value="InterPro"/>
</dbReference>
<dbReference type="InterPro" id="IPR022346">
    <property type="entry name" value="T2SS_GspH"/>
</dbReference>
<keyword evidence="7 11" id="KW-1133">Transmembrane helix</keyword>
<feature type="domain" description="General secretion pathway GspH" evidence="12">
    <location>
        <begin position="49"/>
        <end position="150"/>
    </location>
</feature>
<evidence type="ECO:0000256" key="11">
    <source>
        <dbReference type="SAM" id="Phobius"/>
    </source>
</evidence>
<evidence type="ECO:0000259" key="12">
    <source>
        <dbReference type="Pfam" id="PF12019"/>
    </source>
</evidence>
<dbReference type="HOGENOM" id="CLU_084761_1_4_6"/>
<dbReference type="EMBL" id="AM286690">
    <property type="protein sequence ID" value="CAL15911.1"/>
    <property type="molecule type" value="Genomic_DNA"/>
</dbReference>
<evidence type="ECO:0000256" key="1">
    <source>
        <dbReference type="ARBA" id="ARBA00004377"/>
    </source>
</evidence>
<evidence type="ECO:0000256" key="10">
    <source>
        <dbReference type="ARBA" id="ARBA00030775"/>
    </source>
</evidence>
<evidence type="ECO:0000313" key="14">
    <source>
        <dbReference type="Proteomes" id="UP000008871"/>
    </source>
</evidence>